<feature type="transmembrane region" description="Helical" evidence="1">
    <location>
        <begin position="225"/>
        <end position="246"/>
    </location>
</feature>
<keyword evidence="3" id="KW-1185">Reference proteome</keyword>
<feature type="transmembrane region" description="Helical" evidence="1">
    <location>
        <begin position="56"/>
        <end position="74"/>
    </location>
</feature>
<dbReference type="RefSeq" id="WP_138086766.1">
    <property type="nucleotide sequence ID" value="NZ_VAUV01000009.1"/>
</dbReference>
<evidence type="ECO:0008006" key="4">
    <source>
        <dbReference type="Google" id="ProtNLM"/>
    </source>
</evidence>
<feature type="transmembrane region" description="Helical" evidence="1">
    <location>
        <begin position="119"/>
        <end position="146"/>
    </location>
</feature>
<evidence type="ECO:0000313" key="2">
    <source>
        <dbReference type="EMBL" id="TLD70168.1"/>
    </source>
</evidence>
<proteinExistence type="predicted"/>
<keyword evidence="1" id="KW-0812">Transmembrane</keyword>
<gene>
    <name evidence="2" type="ORF">FEM03_13325</name>
</gene>
<dbReference type="EMBL" id="VAUV01000009">
    <property type="protein sequence ID" value="TLD70168.1"/>
    <property type="molecule type" value="Genomic_DNA"/>
</dbReference>
<keyword evidence="1" id="KW-1133">Transmembrane helix</keyword>
<dbReference type="AlphaFoldDB" id="A0A5R8KCY9"/>
<reference evidence="2 3" key="1">
    <citation type="submission" date="2019-05" db="EMBL/GenBank/DDBJ databases">
        <title>Verrucobacter flavum gen. nov., sp. nov. a new member of the family Verrucomicrobiaceae.</title>
        <authorList>
            <person name="Szuroczki S."/>
            <person name="Abbaszade G."/>
            <person name="Szabo A."/>
            <person name="Felfoldi T."/>
            <person name="Schumann P."/>
            <person name="Boka K."/>
            <person name="Keki Z."/>
            <person name="Toumi M."/>
            <person name="Toth E."/>
        </authorList>
    </citation>
    <scope>NUCLEOTIDE SEQUENCE [LARGE SCALE GENOMIC DNA]</scope>
    <source>
        <strain evidence="2 3">MG-N-17</strain>
    </source>
</reference>
<feature type="transmembrane region" description="Helical" evidence="1">
    <location>
        <begin position="81"/>
        <end position="99"/>
    </location>
</feature>
<keyword evidence="1" id="KW-0472">Membrane</keyword>
<organism evidence="2 3">
    <name type="scientific">Phragmitibacter flavus</name>
    <dbReference type="NCBI Taxonomy" id="2576071"/>
    <lineage>
        <taxon>Bacteria</taxon>
        <taxon>Pseudomonadati</taxon>
        <taxon>Verrucomicrobiota</taxon>
        <taxon>Verrucomicrobiia</taxon>
        <taxon>Verrucomicrobiales</taxon>
        <taxon>Verrucomicrobiaceae</taxon>
        <taxon>Phragmitibacter</taxon>
    </lineage>
</organism>
<feature type="transmembrane region" description="Helical" evidence="1">
    <location>
        <begin position="194"/>
        <end position="213"/>
    </location>
</feature>
<accession>A0A5R8KCY9</accession>
<dbReference type="OrthoDB" id="504286at2"/>
<feature type="transmembrane region" description="Helical" evidence="1">
    <location>
        <begin position="280"/>
        <end position="299"/>
    </location>
</feature>
<protein>
    <recommendedName>
        <fullName evidence="4">DUF2029 domain-containing protein</fullName>
    </recommendedName>
</protein>
<evidence type="ECO:0000313" key="3">
    <source>
        <dbReference type="Proteomes" id="UP000306196"/>
    </source>
</evidence>
<feature type="transmembrane region" description="Helical" evidence="1">
    <location>
        <begin position="158"/>
        <end position="182"/>
    </location>
</feature>
<name>A0A5R8KCY9_9BACT</name>
<feature type="transmembrane region" description="Helical" evidence="1">
    <location>
        <begin position="319"/>
        <end position="340"/>
    </location>
</feature>
<dbReference type="Proteomes" id="UP000306196">
    <property type="component" value="Unassembled WGS sequence"/>
</dbReference>
<sequence>MQPIAKPTWIIYPIAVLCVIFRAPDRLFNPQLWAEDGPIFLRESVHEGGGSLFDTYAGYLHLLLRVVALFGRWLPLEWIPAFFYFGAMTLLLFGMWLIHNSRHDLPAHAKSLMALCLPLVMFPGATMFNLTNAQWFLAPALLFLLLQKSAITGKQTALDALFILCLGLTGPFIILWLPLLMLRPLMHPFRRSDLAIFAPAIITATIQLILLLNSERIETGAKTNGMPAMMELLTVTTLLPCSHFFFGSLAPYSPLILGIIGCLITLWLAWLVVRLPRQPALMALALVGAGIAVVIAGAFSWGEENLSLMLPGGAGERYYVPLLIFGSQTLVLLAFASSALSTTPFRVVLFAVTLSTVSTFSVAPMKNFKWQERVYNAIHIPGKSRLKIHPSSDWDISVYPPSQKPSGLLLAKDFTIKRSKPRPPEESESSP</sequence>
<comment type="caution">
    <text evidence="2">The sequence shown here is derived from an EMBL/GenBank/DDBJ whole genome shotgun (WGS) entry which is preliminary data.</text>
</comment>
<feature type="transmembrane region" description="Helical" evidence="1">
    <location>
        <begin position="252"/>
        <end position="273"/>
    </location>
</feature>
<feature type="transmembrane region" description="Helical" evidence="1">
    <location>
        <begin position="347"/>
        <end position="365"/>
    </location>
</feature>
<feature type="transmembrane region" description="Helical" evidence="1">
    <location>
        <begin position="7"/>
        <end position="24"/>
    </location>
</feature>
<evidence type="ECO:0000256" key="1">
    <source>
        <dbReference type="SAM" id="Phobius"/>
    </source>
</evidence>